<proteinExistence type="predicted"/>
<dbReference type="Proteomes" id="UP000265341">
    <property type="component" value="Unassembled WGS sequence"/>
</dbReference>
<name>A0A399EKK2_9DEIN</name>
<reference evidence="1 2" key="1">
    <citation type="submission" date="2018-08" db="EMBL/GenBank/DDBJ databases">
        <title>Meiothermus roseus NBRC 110900 genome sequencing project.</title>
        <authorList>
            <person name="Da Costa M.S."/>
            <person name="Albuquerque L."/>
            <person name="Raposo P."/>
            <person name="Froufe H.J.C."/>
            <person name="Barroso C.S."/>
            <person name="Egas C."/>
        </authorList>
    </citation>
    <scope>NUCLEOTIDE SEQUENCE [LARGE SCALE GENOMIC DNA]</scope>
    <source>
        <strain evidence="1 2">NBRC 110900</strain>
    </source>
</reference>
<dbReference type="EMBL" id="QWLA01000062">
    <property type="protein sequence ID" value="RIH84156.1"/>
    <property type="molecule type" value="Genomic_DNA"/>
</dbReference>
<protein>
    <submittedName>
        <fullName evidence="1">Uncharacterized protein</fullName>
    </submittedName>
</protein>
<comment type="caution">
    <text evidence="1">The sequence shown here is derived from an EMBL/GenBank/DDBJ whole genome shotgun (WGS) entry which is preliminary data.</text>
</comment>
<gene>
    <name evidence="1" type="ORF">Mrose_02743</name>
</gene>
<dbReference type="AlphaFoldDB" id="A0A399EKK2"/>
<sequence length="55" mass="6011">MALTKSLHLELDRPFGDKVVGYSSSTWEKGEGSFDLIGRITPGGVLNLVAYTNLR</sequence>
<keyword evidence="2" id="KW-1185">Reference proteome</keyword>
<organism evidence="1 2">
    <name type="scientific">Calidithermus roseus</name>
    <dbReference type="NCBI Taxonomy" id="1644118"/>
    <lineage>
        <taxon>Bacteria</taxon>
        <taxon>Thermotogati</taxon>
        <taxon>Deinococcota</taxon>
        <taxon>Deinococci</taxon>
        <taxon>Thermales</taxon>
        <taxon>Thermaceae</taxon>
        <taxon>Calidithermus</taxon>
    </lineage>
</organism>
<accession>A0A399EKK2</accession>
<dbReference type="RefSeq" id="WP_182482822.1">
    <property type="nucleotide sequence ID" value="NZ_QWLA01000062.1"/>
</dbReference>
<evidence type="ECO:0000313" key="1">
    <source>
        <dbReference type="EMBL" id="RIH84156.1"/>
    </source>
</evidence>
<evidence type="ECO:0000313" key="2">
    <source>
        <dbReference type="Proteomes" id="UP000265341"/>
    </source>
</evidence>